<protein>
    <submittedName>
        <fullName evidence="1">Uncharacterized protein</fullName>
    </submittedName>
</protein>
<sequence length="99" mass="11314">MQSKVTEYIEQIITAKLNHDGEMILRLQEDATDEIVDLKDVGNALIDAMDDLILHIDTSQAMTDARLRAIVEKLPEEIQINIYDDFNAHEDDLFKIKGD</sequence>
<proteinExistence type="predicted"/>
<dbReference type="EMBL" id="KY888882">
    <property type="protein sequence ID" value="ARQ95029.1"/>
    <property type="molecule type" value="Genomic_DNA"/>
</dbReference>
<evidence type="ECO:0000313" key="2">
    <source>
        <dbReference type="Proteomes" id="UP000222741"/>
    </source>
</evidence>
<evidence type="ECO:0000313" key="1">
    <source>
        <dbReference type="EMBL" id="ARQ95029.1"/>
    </source>
</evidence>
<gene>
    <name evidence="1" type="ORF">FLAPJACK_118</name>
</gene>
<accession>A0A1X9SG51</accession>
<name>A0A1X9SG51_9CAUD</name>
<organism evidence="1 2">
    <name type="scientific">Bacillus phage Flapjack</name>
    <dbReference type="NCBI Taxonomy" id="1983465"/>
    <lineage>
        <taxon>Viruses</taxon>
        <taxon>Duplodnaviria</taxon>
        <taxon>Heunggongvirae</taxon>
        <taxon>Uroviricota</taxon>
        <taxon>Caudoviricetes</taxon>
        <taxon>Herelleviridae</taxon>
        <taxon>Bastillevirinae</taxon>
        <taxon>Bequatrovirus</taxon>
        <taxon>Bequatrovirus spock</taxon>
    </lineage>
</organism>
<reference evidence="2" key="1">
    <citation type="submission" date="2017-04" db="EMBL/GenBank/DDBJ databases">
        <authorList>
            <person name="Abille Z."/>
            <person name="Afsharjavan R."/>
            <person name="Alms C.E."/>
            <person name="Anil A."/>
            <person name="Azuma E.A."/>
            <person name="Boateng D."/>
            <person name="Bowden K.V."/>
            <person name="Bui Q."/>
            <person name="Callaghan K.D."/>
            <person name="Canova P.N."/>
            <person name="Carter A.-G.V."/>
            <person name="Carty B."/>
            <person name="Choudhary A."/>
            <person name="Chugh K."/>
            <person name="Clark C.B."/>
            <person name="Clark J."/>
            <person name="Cortez R."/>
            <person name="Dalwadi R.M."/>
            <person name="Daou G."/>
            <person name="Das M."/>
            <person name="Dasari S."/>
            <person name="Davis E.H."/>
            <person name="Defreitas N."/>
            <person name="Demirji J."/>
            <person name="Endres C."/>
            <person name="Fakhar S."/>
            <person name="Feeley N."/>
            <person name="Flores D.C."/>
            <person name="Fowler A.R."/>
            <person name="George T."/>
            <person name="Greis H.L."/>
            <person name="Groleau D.L."/>
            <person name="Gulati J.K."/>
            <person name="Guzman W."/>
            <person name="Hallworth A.N."/>
            <person name="Hariri A."/>
            <person name="Haya V.N."/>
            <person name="Hoffman A.K."/>
            <person name="Horne B."/>
            <person name="Howard T."/>
            <person name="Iglesia A.J."/>
            <person name="Ijezie O.D."/>
            <person name="Incognito N.A."/>
            <person name="Inen J.A."/>
            <person name="Jaiswal A."/>
            <person name="Jezek R.A."/>
            <person name="Kawa A.C."/>
            <person name="Khan F."/>
            <person name="Khin A.C."/>
            <person name="Knapo J."/>
            <person name="Kong A.S."/>
            <person name="Le B.Q."/>
            <person name="Le Q.M."/>
            <person name="Le T.-H.M."/>
            <person name="Lee M."/>
            <person name="Lockwood J.L."/>
            <person name="Loto-Rojas G.S."/>
            <person name="Mantzavinos A."/>
            <person name="Martinez D.R."/>
            <person name="Meadows A.R."/>
            <person name="Mehr S."/>
            <person name="Mellon M.N."/>
            <person name="Memon S."/>
            <person name="Miller B."/>
            <person name="Min S."/>
            <person name="Mitchell L.M."/>
            <person name="Mohamed I.R."/>
            <person name="Mohammed F.O."/>
            <person name="More S."/>
            <person name="Muntaha S."/>
            <person name="Nadeem I."/>
            <person name="Ndjeumen-Njinguet A.S."/>
            <person name="Ng P."/>
            <person name="Ngu V.E."/>
            <person name="Nguyen B.N."/>
            <person name="OHern C.T."/>
            <person name="Oboh U.S."/>
            <person name="Pagano C.W."/>
            <person name="Panakal P.R."/>
            <person name="Park D.A."/>
            <person name="Parsana D."/>
            <person name="Patel P."/>
            <person name="Patel V.S."/>
            <person name="Patwardhan V.M."/>
            <person name="Pawar S.D."/>
            <person name="Payne V.R."/>
            <person name="Petricel I.M."/>
            <person name="Phillips C."/>
            <person name="Puglisi K.M."/>
            <person name="Ramaprasad G."/>
            <person name="Raza A.S."/>
            <person name="Rivera-Oven A.G."/>
            <person name="Robins E."/>
            <person name="Roeun D.C."/>
            <person name="Rostovtseva N."/>
            <person name="Sadat M."/>
            <person name="Seas A."/>
            <person name="So E.J."/>
            <person name="Sogbesan C."/>
            <person name="Strumsky L.A."/>
            <person name="Sun J.L."/>
            <person name="Sutherland H.J."/>
            <person name="Tchakounte I."/>
            <person name="Tewell J.R."/>
            <person name="Thapa D.J."/>
            <person name="Tkach Y."/>
            <person name="Tran C.D."/>
            <person name="Tran V."/>
            <person name="Vithayathil T."/>
            <person name="Vivekanandan A."/>
            <person name="Wang S.R."/>
            <person name="White E."/>
            <person name="Yang A.L."/>
            <person name="Ye D.T."/>
            <person name="Yirenkyi M."/>
            <person name="Zarb J.S."/>
            <person name="Zhang S."/>
            <person name="Zhou M.T."/>
            <person name="Cao A."/>
            <person name="Nguyen K.M."/>
            <person name="Patel K."/>
            <person name="Patel P."/>
            <person name="Pennington E."/>
            <person name="Sendze O."/>
            <person name="Zahangir S."/>
            <person name="Correa-Mendez M."/>
            <person name="Fabian M.F."/>
            <person name="Liu S."/>
            <person name="Jethmalani Y."/>
            <person name="Nunn R."/>
            <person name="Prakash A."/>
            <person name="Louise T."/>
            <person name="Russell D.A."/>
            <person name="Hatfull G.F."/>
            <person name="Erill I."/>
            <person name="Caruso S.M."/>
        </authorList>
    </citation>
    <scope>NUCLEOTIDE SEQUENCE [LARGE SCALE GENOMIC DNA]</scope>
</reference>
<dbReference type="Proteomes" id="UP000222741">
    <property type="component" value="Segment"/>
</dbReference>